<dbReference type="InterPro" id="IPR029058">
    <property type="entry name" value="AB_hydrolase_fold"/>
</dbReference>
<dbReference type="GO" id="GO:0016787">
    <property type="term" value="F:hydrolase activity"/>
    <property type="evidence" value="ECO:0007669"/>
    <property type="project" value="UniProtKB-KW"/>
</dbReference>
<name>A0A6G7VNI2_9RHOB</name>
<evidence type="ECO:0000313" key="2">
    <source>
        <dbReference type="EMBL" id="QIK41581.1"/>
    </source>
</evidence>
<dbReference type="Proteomes" id="UP000500791">
    <property type="component" value="Chromosome"/>
</dbReference>
<protein>
    <submittedName>
        <fullName evidence="2">Alpha/beta fold hydrolase</fullName>
    </submittedName>
</protein>
<dbReference type="AlphaFoldDB" id="A0A6G7VNI2"/>
<dbReference type="EMBL" id="CP049811">
    <property type="protein sequence ID" value="QIK41581.1"/>
    <property type="molecule type" value="Genomic_DNA"/>
</dbReference>
<keyword evidence="2" id="KW-0378">Hydrolase</keyword>
<dbReference type="InterPro" id="IPR050266">
    <property type="entry name" value="AB_hydrolase_sf"/>
</dbReference>
<dbReference type="Gene3D" id="3.40.50.1820">
    <property type="entry name" value="alpha/beta hydrolase"/>
    <property type="match status" value="1"/>
</dbReference>
<dbReference type="PRINTS" id="PR00111">
    <property type="entry name" value="ABHYDROLASE"/>
</dbReference>
<proteinExistence type="predicted"/>
<reference evidence="2 3" key="1">
    <citation type="submission" date="2020-03" db="EMBL/GenBank/DDBJ databases">
        <title>Complete genome sequence of Monaibacterium sp. ALG8 with diverse plasmids.</title>
        <authorList>
            <person name="Sun C."/>
        </authorList>
    </citation>
    <scope>NUCLEOTIDE SEQUENCE [LARGE SCALE GENOMIC DNA]</scope>
    <source>
        <strain evidence="2 3">ALG8</strain>
    </source>
</reference>
<evidence type="ECO:0000313" key="3">
    <source>
        <dbReference type="Proteomes" id="UP000500791"/>
    </source>
</evidence>
<gene>
    <name evidence="2" type="ORF">G8E03_12950</name>
</gene>
<organism evidence="2 3">
    <name type="scientific">Pontivivens nitratireducens</name>
    <dbReference type="NCBI Taxonomy" id="2758038"/>
    <lineage>
        <taxon>Bacteria</taxon>
        <taxon>Pseudomonadati</taxon>
        <taxon>Pseudomonadota</taxon>
        <taxon>Alphaproteobacteria</taxon>
        <taxon>Rhodobacterales</taxon>
        <taxon>Paracoccaceae</taxon>
        <taxon>Pontivivens</taxon>
    </lineage>
</organism>
<dbReference type="KEGG" id="mon:G8E03_12950"/>
<keyword evidence="3" id="KW-1185">Reference proteome</keyword>
<dbReference type="PANTHER" id="PTHR43798">
    <property type="entry name" value="MONOACYLGLYCEROL LIPASE"/>
    <property type="match status" value="1"/>
</dbReference>
<sequence>MIHLPDSPSLHVEDLHSDNAPTVVLIHDFRLDRRVWGDVAKRLPSQVRCVIPDLRGYGHSPAPDGQWSMRDVVYDLANTLFSLNIRDAVVVGSGTGGMIAQALAAEVPQTVRALVLIGTGAKLETEDRWLHRAQVLSDLPDTARVRQLLDAATYRAPDPHLCEIAASIRPDTLRRMCEAVAHTDLRRSTDALRLPTLGLVGRNDRITPPDLMREMIDGIPGASLELLPRCGHITAYDAPEATADAINGFLDRTGHLLPDFDSKDPS</sequence>
<accession>A0A6G7VNI2</accession>
<feature type="domain" description="AB hydrolase-1" evidence="1">
    <location>
        <begin position="23"/>
        <end position="245"/>
    </location>
</feature>
<dbReference type="SUPFAM" id="SSF53474">
    <property type="entry name" value="alpha/beta-Hydrolases"/>
    <property type="match status" value="1"/>
</dbReference>
<dbReference type="RefSeq" id="WP_166192637.1">
    <property type="nucleotide sequence ID" value="NZ_CP049811.1"/>
</dbReference>
<evidence type="ECO:0000259" key="1">
    <source>
        <dbReference type="Pfam" id="PF12697"/>
    </source>
</evidence>
<dbReference type="Pfam" id="PF12697">
    <property type="entry name" value="Abhydrolase_6"/>
    <property type="match status" value="1"/>
</dbReference>
<dbReference type="InterPro" id="IPR000073">
    <property type="entry name" value="AB_hydrolase_1"/>
</dbReference>